<dbReference type="GO" id="GO:0047617">
    <property type="term" value="F:fatty acyl-CoA hydrolase activity"/>
    <property type="evidence" value="ECO:0007669"/>
    <property type="project" value="InterPro"/>
</dbReference>
<comment type="caution">
    <text evidence="3">The sequence shown here is derived from an EMBL/GenBank/DDBJ whole genome shotgun (WGS) entry which is preliminary data.</text>
</comment>
<dbReference type="Proteomes" id="UP000631181">
    <property type="component" value="Unassembled WGS sequence"/>
</dbReference>
<dbReference type="Pfam" id="PF20789">
    <property type="entry name" value="4HBT_3C"/>
    <property type="match status" value="1"/>
</dbReference>
<dbReference type="InterPro" id="IPR049449">
    <property type="entry name" value="TesB_ACOT8-like_N"/>
</dbReference>
<gene>
    <name evidence="3" type="ORF">PECM_001036</name>
</gene>
<protein>
    <recommendedName>
        <fullName evidence="5">Acyl-CoA thioesterase</fullName>
    </recommendedName>
</protein>
<dbReference type="SUPFAM" id="SSF54637">
    <property type="entry name" value="Thioesterase/thiol ester dehydrase-isomerase"/>
    <property type="match status" value="2"/>
</dbReference>
<dbReference type="AlphaFoldDB" id="A0A8J8WFP4"/>
<keyword evidence="4" id="KW-1185">Reference proteome</keyword>
<dbReference type="PANTHER" id="PTHR11066:SF34">
    <property type="entry name" value="ACYL-COENZYME A THIOESTERASE 8"/>
    <property type="match status" value="1"/>
</dbReference>
<name>A0A8J8WFP4_9EURO</name>
<accession>A0A8J8WFP4</accession>
<organism evidence="3 4">
    <name type="scientific">Penicillium ucsense</name>
    <dbReference type="NCBI Taxonomy" id="2839758"/>
    <lineage>
        <taxon>Eukaryota</taxon>
        <taxon>Fungi</taxon>
        <taxon>Dikarya</taxon>
        <taxon>Ascomycota</taxon>
        <taxon>Pezizomycotina</taxon>
        <taxon>Eurotiomycetes</taxon>
        <taxon>Eurotiomycetidae</taxon>
        <taxon>Eurotiales</taxon>
        <taxon>Aspergillaceae</taxon>
        <taxon>Penicillium</taxon>
    </lineage>
</organism>
<dbReference type="InterPro" id="IPR049450">
    <property type="entry name" value="ACOT8-like_C"/>
</dbReference>
<dbReference type="Pfam" id="PF13622">
    <property type="entry name" value="4HBT_3"/>
    <property type="match status" value="1"/>
</dbReference>
<dbReference type="GO" id="GO:0006637">
    <property type="term" value="P:acyl-CoA metabolic process"/>
    <property type="evidence" value="ECO:0007669"/>
    <property type="project" value="InterPro"/>
</dbReference>
<dbReference type="CDD" id="cd03444">
    <property type="entry name" value="Thioesterase_II_repeat1"/>
    <property type="match status" value="1"/>
</dbReference>
<dbReference type="EMBL" id="WIWV01000118">
    <property type="protein sequence ID" value="KAF7713431.1"/>
    <property type="molecule type" value="Genomic_DNA"/>
</dbReference>
<evidence type="ECO:0000259" key="1">
    <source>
        <dbReference type="Pfam" id="PF13622"/>
    </source>
</evidence>
<feature type="domain" description="Acyl-CoA thioesterase-like C-terminal" evidence="2">
    <location>
        <begin position="146"/>
        <end position="281"/>
    </location>
</feature>
<dbReference type="InterPro" id="IPR003703">
    <property type="entry name" value="Acyl_CoA_thio"/>
</dbReference>
<dbReference type="CDD" id="cd03445">
    <property type="entry name" value="Thioesterase_II_repeat2"/>
    <property type="match status" value="1"/>
</dbReference>
<evidence type="ECO:0000313" key="3">
    <source>
        <dbReference type="EMBL" id="KAF7713431.1"/>
    </source>
</evidence>
<dbReference type="InterPro" id="IPR029069">
    <property type="entry name" value="HotDog_dom_sf"/>
</dbReference>
<feature type="domain" description="Acyl-CoA thioesterase-like N-terminal HotDog" evidence="1">
    <location>
        <begin position="22"/>
        <end position="106"/>
    </location>
</feature>
<proteinExistence type="predicted"/>
<dbReference type="GO" id="GO:0009062">
    <property type="term" value="P:fatty acid catabolic process"/>
    <property type="evidence" value="ECO:0007669"/>
    <property type="project" value="TreeGrafter"/>
</dbReference>
<evidence type="ECO:0000313" key="4">
    <source>
        <dbReference type="Proteomes" id="UP000631181"/>
    </source>
</evidence>
<dbReference type="PANTHER" id="PTHR11066">
    <property type="entry name" value="ACYL-COA THIOESTERASE"/>
    <property type="match status" value="1"/>
</dbReference>
<evidence type="ECO:0000259" key="2">
    <source>
        <dbReference type="Pfam" id="PF20789"/>
    </source>
</evidence>
<dbReference type="GO" id="GO:0005782">
    <property type="term" value="C:peroxisomal matrix"/>
    <property type="evidence" value="ECO:0007669"/>
    <property type="project" value="UniProtKB-SubCell"/>
</dbReference>
<reference evidence="3" key="1">
    <citation type="journal article" date="2020" name="Front. Microbiol.">
        <title>Gene regulatory networks of Penicillium echinulatum 2HH and Penicillium oxalicum 114-2 inferred by a computational biology approach.</title>
        <authorList>
            <person name="Lenz A.R."/>
            <person name="Galan-Vasquez E."/>
            <person name="Balbinot E."/>
            <person name="De Abreu F.P."/>
            <person name="De Oliveira N.S."/>
            <person name="Da Rosa L.O."/>
            <person name="De Avila E Silva S."/>
            <person name="Camassola M."/>
            <person name="Dillon A.J.P."/>
            <person name="Perez-Rueda E."/>
        </authorList>
    </citation>
    <scope>NUCLEOTIDE SEQUENCE</scope>
    <source>
        <strain evidence="3">S1M29</strain>
    </source>
</reference>
<evidence type="ECO:0008006" key="5">
    <source>
        <dbReference type="Google" id="ProtNLM"/>
    </source>
</evidence>
<dbReference type="Gene3D" id="3.10.129.10">
    <property type="entry name" value="Hotdog Thioesterase"/>
    <property type="match status" value="2"/>
</dbReference>
<dbReference type="OrthoDB" id="68328at2759"/>
<sequence length="293" mass="32242">MEEAVELTPVPTKPNTFTNVIPPWSFPGSFGVFGGTTLAHCLMAAQKSVSKNYVAHSLHCSFLSRADPSLQIEYQVENTRDGKSFATRTVRAVQKGTLMTVAIVSFVAVGITTADAKAFRGTKSLEHSHEIPQGLIPPEQASIEGEGIPGPLEVRGGQSLNQISPNPVHSLIRYWIRAKRPILKHNLHAHLAALAWMSDAYFIAAAVHAYDELSRRSDKEIAMVASLNHVVYFHQPHAVRADEWMCSERESSWAGNDRAFVAQRIWNREGVLVATCVQEGLLRIREPAAGSKL</sequence>